<keyword evidence="2" id="KW-1185">Reference proteome</keyword>
<dbReference type="Proteomes" id="UP001431783">
    <property type="component" value="Unassembled WGS sequence"/>
</dbReference>
<reference evidence="1 2" key="1">
    <citation type="submission" date="2023-03" db="EMBL/GenBank/DDBJ databases">
        <title>Genome insight into feeding habits of ladybird beetles.</title>
        <authorList>
            <person name="Li H.-S."/>
            <person name="Huang Y.-H."/>
            <person name="Pang H."/>
        </authorList>
    </citation>
    <scope>NUCLEOTIDE SEQUENCE [LARGE SCALE GENOMIC DNA]</scope>
    <source>
        <strain evidence="1">SYSU_2023b</strain>
        <tissue evidence="1">Whole body</tissue>
    </source>
</reference>
<evidence type="ECO:0000313" key="1">
    <source>
        <dbReference type="EMBL" id="KAK9891405.1"/>
    </source>
</evidence>
<accession>A0AAW1VCN2</accession>
<organism evidence="1 2">
    <name type="scientific">Henosepilachna vigintioctopunctata</name>
    <dbReference type="NCBI Taxonomy" id="420089"/>
    <lineage>
        <taxon>Eukaryota</taxon>
        <taxon>Metazoa</taxon>
        <taxon>Ecdysozoa</taxon>
        <taxon>Arthropoda</taxon>
        <taxon>Hexapoda</taxon>
        <taxon>Insecta</taxon>
        <taxon>Pterygota</taxon>
        <taxon>Neoptera</taxon>
        <taxon>Endopterygota</taxon>
        <taxon>Coleoptera</taxon>
        <taxon>Polyphaga</taxon>
        <taxon>Cucujiformia</taxon>
        <taxon>Coccinelloidea</taxon>
        <taxon>Coccinellidae</taxon>
        <taxon>Epilachninae</taxon>
        <taxon>Epilachnini</taxon>
        <taxon>Henosepilachna</taxon>
    </lineage>
</organism>
<sequence length="100" mass="11709">MHRMDLKFGPNSYEYARNAEDNNRIFADEKKPAKKTREARIRHRQRQKDAEDIVSWSFKTSEAFFAKLSFHNDPARSLAVNSNAPFSEGSPVMTSQWRIF</sequence>
<evidence type="ECO:0000313" key="2">
    <source>
        <dbReference type="Proteomes" id="UP001431783"/>
    </source>
</evidence>
<comment type="caution">
    <text evidence="1">The sequence shown here is derived from an EMBL/GenBank/DDBJ whole genome shotgun (WGS) entry which is preliminary data.</text>
</comment>
<dbReference type="EMBL" id="JARQZJ010000128">
    <property type="protein sequence ID" value="KAK9891405.1"/>
    <property type="molecule type" value="Genomic_DNA"/>
</dbReference>
<dbReference type="AlphaFoldDB" id="A0AAW1VCN2"/>
<proteinExistence type="predicted"/>
<protein>
    <submittedName>
        <fullName evidence="1">Uncharacterized protein</fullName>
    </submittedName>
</protein>
<gene>
    <name evidence="1" type="ORF">WA026_014643</name>
</gene>
<name>A0AAW1VCN2_9CUCU</name>